<feature type="compositionally biased region" description="Polar residues" evidence="1">
    <location>
        <begin position="264"/>
        <end position="274"/>
    </location>
</feature>
<comment type="caution">
    <text evidence="2">The sequence shown here is derived from an EMBL/GenBank/DDBJ whole genome shotgun (WGS) entry which is preliminary data.</text>
</comment>
<evidence type="ECO:0000313" key="3">
    <source>
        <dbReference type="Proteomes" id="UP001329430"/>
    </source>
</evidence>
<dbReference type="EMBL" id="JAVRBK010000002">
    <property type="protein sequence ID" value="KAK5647932.1"/>
    <property type="molecule type" value="Genomic_DNA"/>
</dbReference>
<dbReference type="Proteomes" id="UP001329430">
    <property type="component" value="Chromosome 2"/>
</dbReference>
<dbReference type="AlphaFoldDB" id="A0AAN7ZMI4"/>
<evidence type="ECO:0000256" key="1">
    <source>
        <dbReference type="SAM" id="MobiDB-lite"/>
    </source>
</evidence>
<keyword evidence="3" id="KW-1185">Reference proteome</keyword>
<feature type="compositionally biased region" description="Acidic residues" evidence="1">
    <location>
        <begin position="281"/>
        <end position="293"/>
    </location>
</feature>
<dbReference type="PANTHER" id="PTHR33173">
    <property type="match status" value="1"/>
</dbReference>
<dbReference type="PANTHER" id="PTHR33173:SF2">
    <property type="entry name" value="MYND-TYPE DOMAIN-CONTAINING PROTEIN"/>
    <property type="match status" value="1"/>
</dbReference>
<sequence length="394" mass="45487">MYETLHLNLRNIMPSPSTIRKSVIDNQGIQEGLFRFSELKEYLIEHNYPLNVWLSEDQTAINSRIQYSPKNNQLLGFTPPLDENEFSIFSTEDVYKRWKKIVELAKEKGITVEGFSTDGDCRMLKVMKIEIGLPTYKDSNYFFVKDSQNNPLYIQDTINIGTKLKTDILNSTNSQFLVEGYAFARENNRLGDNTNPTEQDLPSEADIENTIGEAIEYVTSIFLEMEIKVDSDIFYRVILKLNKESEPDKDMEIESDEEQAEIENSSTEDTSSDISVHDSSNDPDDFSDLEAENGDTTTKGLLKIELEKYYAVFYDEGWFLGKVISKAGGNEEKTEINFLKKNQENYIWPKKKDIQLVNKQFVFYGPIDLSGNDPFTLKRTDKLKIDINYKRLKL</sequence>
<accession>A0AAN7ZMI4</accession>
<gene>
    <name evidence="2" type="ORF">RI129_002824</name>
</gene>
<organism evidence="2 3">
    <name type="scientific">Pyrocoelia pectoralis</name>
    <dbReference type="NCBI Taxonomy" id="417401"/>
    <lineage>
        <taxon>Eukaryota</taxon>
        <taxon>Metazoa</taxon>
        <taxon>Ecdysozoa</taxon>
        <taxon>Arthropoda</taxon>
        <taxon>Hexapoda</taxon>
        <taxon>Insecta</taxon>
        <taxon>Pterygota</taxon>
        <taxon>Neoptera</taxon>
        <taxon>Endopterygota</taxon>
        <taxon>Coleoptera</taxon>
        <taxon>Polyphaga</taxon>
        <taxon>Elateriformia</taxon>
        <taxon>Elateroidea</taxon>
        <taxon>Lampyridae</taxon>
        <taxon>Lampyrinae</taxon>
        <taxon>Pyrocoelia</taxon>
    </lineage>
</organism>
<name>A0AAN7ZMI4_9COLE</name>
<protein>
    <submittedName>
        <fullName evidence="2">Uncharacterized protein</fullName>
    </submittedName>
</protein>
<feature type="region of interest" description="Disordered" evidence="1">
    <location>
        <begin position="247"/>
        <end position="293"/>
    </location>
</feature>
<evidence type="ECO:0000313" key="2">
    <source>
        <dbReference type="EMBL" id="KAK5647932.1"/>
    </source>
</evidence>
<proteinExistence type="predicted"/>
<reference evidence="2 3" key="1">
    <citation type="journal article" date="2024" name="Insects">
        <title>An Improved Chromosome-Level Genome Assembly of the Firefly Pyrocoelia pectoralis.</title>
        <authorList>
            <person name="Fu X."/>
            <person name="Meyer-Rochow V.B."/>
            <person name="Ballantyne L."/>
            <person name="Zhu X."/>
        </authorList>
    </citation>
    <scope>NUCLEOTIDE SEQUENCE [LARGE SCALE GENOMIC DNA]</scope>
    <source>
        <strain evidence="2">XCY_ONT2</strain>
    </source>
</reference>